<dbReference type="CDD" id="cd00146">
    <property type="entry name" value="PKD"/>
    <property type="match status" value="1"/>
</dbReference>
<reference evidence="3 4" key="1">
    <citation type="submission" date="2019-05" db="EMBL/GenBank/DDBJ databases">
        <authorList>
            <consortium name="Science for Life Laboratories"/>
        </authorList>
    </citation>
    <scope>NUCLEOTIDE SEQUENCE [LARGE SCALE GENOMIC DNA]</scope>
    <source>
        <strain evidence="3">Soil9</strain>
    </source>
</reference>
<feature type="region of interest" description="Disordered" evidence="1">
    <location>
        <begin position="1"/>
        <end position="20"/>
    </location>
</feature>
<dbReference type="PROSITE" id="PS50093">
    <property type="entry name" value="PKD"/>
    <property type="match status" value="1"/>
</dbReference>
<dbReference type="Proteomes" id="UP000464178">
    <property type="component" value="Chromosome"/>
</dbReference>
<dbReference type="InterPro" id="IPR000601">
    <property type="entry name" value="PKD_dom"/>
</dbReference>
<organism evidence="3 4">
    <name type="scientific">Gemmata massiliana</name>
    <dbReference type="NCBI Taxonomy" id="1210884"/>
    <lineage>
        <taxon>Bacteria</taxon>
        <taxon>Pseudomonadati</taxon>
        <taxon>Planctomycetota</taxon>
        <taxon>Planctomycetia</taxon>
        <taxon>Gemmatales</taxon>
        <taxon>Gemmataceae</taxon>
        <taxon>Gemmata</taxon>
    </lineage>
</organism>
<name>A0A6P2D144_9BACT</name>
<evidence type="ECO:0000256" key="1">
    <source>
        <dbReference type="SAM" id="MobiDB-lite"/>
    </source>
</evidence>
<sequence>MSDTVSAPTSHSTPAKSGSSGWLKAALLGLLGLGGGAAGTYATAVVDRVVKPTKPVANFAVNADGLTLACDNRASGESGWWDFGDGTPLEPYAAEQHVSHTYTKPGSYTVKLTVRNYLGDENERTVPVDIAAATQNGPPPSINAFAVQPVSGTTAPATFRLTADVANASTCVWDFGENGIEVTAGGKIDRLVTFERSGTFPISLVAHNGKQAAKQSGSATVEKPREGTTMAVLKVTDSGTKVDRVTTVESVAVPVPIDKNATTFTKYIAARPGHSVTEAALGTAPASAKNVKVEVAQDKRSVKVTGEWAGDTKATNKAAGGSDALVRVKVTQERTTPHPASVTMVTGTFATVGQTIRADLPLPPAPLGLTGSKREYQLEIRSVRDGKSSMLLQAPLAGKGPLSFPWAETQRGNGWSVNYNAKLEGETVVVTWVTTK</sequence>
<dbReference type="EMBL" id="LR593886">
    <property type="protein sequence ID" value="VTR94843.1"/>
    <property type="molecule type" value="Genomic_DNA"/>
</dbReference>
<dbReference type="InterPro" id="IPR022409">
    <property type="entry name" value="PKD/Chitinase_dom"/>
</dbReference>
<evidence type="ECO:0000313" key="4">
    <source>
        <dbReference type="Proteomes" id="UP000464178"/>
    </source>
</evidence>
<keyword evidence="4" id="KW-1185">Reference proteome</keyword>
<dbReference type="Gene3D" id="2.60.40.10">
    <property type="entry name" value="Immunoglobulins"/>
    <property type="match status" value="2"/>
</dbReference>
<dbReference type="InterPro" id="IPR035986">
    <property type="entry name" value="PKD_dom_sf"/>
</dbReference>
<dbReference type="Pfam" id="PF00801">
    <property type="entry name" value="PKD"/>
    <property type="match status" value="1"/>
</dbReference>
<dbReference type="AlphaFoldDB" id="A0A6P2D144"/>
<evidence type="ECO:0000313" key="3">
    <source>
        <dbReference type="EMBL" id="VTR94843.1"/>
    </source>
</evidence>
<dbReference type="SMART" id="SM00089">
    <property type="entry name" value="PKD"/>
    <property type="match status" value="2"/>
</dbReference>
<dbReference type="RefSeq" id="WP_162669333.1">
    <property type="nucleotide sequence ID" value="NZ_LR593886.1"/>
</dbReference>
<dbReference type="SUPFAM" id="SSF49299">
    <property type="entry name" value="PKD domain"/>
    <property type="match status" value="2"/>
</dbReference>
<gene>
    <name evidence="3" type="ORF">SOIL9_28710</name>
</gene>
<accession>A0A6P2D144</accession>
<dbReference type="InterPro" id="IPR013783">
    <property type="entry name" value="Ig-like_fold"/>
</dbReference>
<dbReference type="KEGG" id="gms:SOIL9_28710"/>
<evidence type="ECO:0000259" key="2">
    <source>
        <dbReference type="PROSITE" id="PS50093"/>
    </source>
</evidence>
<feature type="domain" description="PKD" evidence="2">
    <location>
        <begin position="81"/>
        <end position="135"/>
    </location>
</feature>
<protein>
    <recommendedName>
        <fullName evidence="2">PKD domain-containing protein</fullName>
    </recommendedName>
</protein>
<proteinExistence type="predicted"/>